<name>A0AA95NIB4_9BURK</name>
<organism evidence="4 5">
    <name type="scientific">Paucibacter sediminis</name>
    <dbReference type="NCBI Taxonomy" id="3019553"/>
    <lineage>
        <taxon>Bacteria</taxon>
        <taxon>Pseudomonadati</taxon>
        <taxon>Pseudomonadota</taxon>
        <taxon>Betaproteobacteria</taxon>
        <taxon>Burkholderiales</taxon>
        <taxon>Sphaerotilaceae</taxon>
        <taxon>Roseateles</taxon>
    </lineage>
</organism>
<dbReference type="InterPro" id="IPR001638">
    <property type="entry name" value="Solute-binding_3/MltF_N"/>
</dbReference>
<dbReference type="SUPFAM" id="SSF53850">
    <property type="entry name" value="Periplasmic binding protein-like II"/>
    <property type="match status" value="1"/>
</dbReference>
<evidence type="ECO:0000313" key="5">
    <source>
        <dbReference type="Proteomes" id="UP001177769"/>
    </source>
</evidence>
<dbReference type="AlphaFoldDB" id="A0AA95NIB4"/>
<gene>
    <name evidence="4" type="ORF">PFX98_04795</name>
</gene>
<protein>
    <submittedName>
        <fullName evidence="4">Transporter substrate-binding domain-containing protein</fullName>
    </submittedName>
</protein>
<evidence type="ECO:0000313" key="4">
    <source>
        <dbReference type="EMBL" id="WIT12929.1"/>
    </source>
</evidence>
<dbReference type="PANTHER" id="PTHR35936:SF19">
    <property type="entry name" value="AMINO-ACID-BINDING PROTEIN YXEM-RELATED"/>
    <property type="match status" value="1"/>
</dbReference>
<keyword evidence="1 2" id="KW-0732">Signal</keyword>
<dbReference type="Pfam" id="PF00497">
    <property type="entry name" value="SBP_bac_3"/>
    <property type="match status" value="1"/>
</dbReference>
<evidence type="ECO:0000256" key="2">
    <source>
        <dbReference type="SAM" id="SignalP"/>
    </source>
</evidence>
<evidence type="ECO:0000259" key="3">
    <source>
        <dbReference type="SMART" id="SM00062"/>
    </source>
</evidence>
<dbReference type="Proteomes" id="UP001177769">
    <property type="component" value="Chromosome"/>
</dbReference>
<dbReference type="SMART" id="SM00062">
    <property type="entry name" value="PBPb"/>
    <property type="match status" value="1"/>
</dbReference>
<feature type="chain" id="PRO_5041677481" evidence="2">
    <location>
        <begin position="20"/>
        <end position="262"/>
    </location>
</feature>
<proteinExistence type="predicted"/>
<dbReference type="Gene3D" id="3.40.190.10">
    <property type="entry name" value="Periplasmic binding protein-like II"/>
    <property type="match status" value="2"/>
</dbReference>
<dbReference type="PANTHER" id="PTHR35936">
    <property type="entry name" value="MEMBRANE-BOUND LYTIC MUREIN TRANSGLYCOSYLASE F"/>
    <property type="match status" value="1"/>
</dbReference>
<keyword evidence="5" id="KW-1185">Reference proteome</keyword>
<reference evidence="4" key="1">
    <citation type="submission" date="2023-01" db="EMBL/GenBank/DDBJ databases">
        <title>Whole genome sequence of Paucibacter sp. S2-9 isolated from pond sediment.</title>
        <authorList>
            <person name="Jung J.Y."/>
        </authorList>
    </citation>
    <scope>NUCLEOTIDE SEQUENCE</scope>
    <source>
        <strain evidence="4">S2-9</strain>
    </source>
</reference>
<feature type="domain" description="Solute-binding protein family 3/N-terminal" evidence="3">
    <location>
        <begin position="26"/>
        <end position="254"/>
    </location>
</feature>
<accession>A0AA95NIB4</accession>
<dbReference type="EMBL" id="CP116346">
    <property type="protein sequence ID" value="WIT12929.1"/>
    <property type="molecule type" value="Genomic_DNA"/>
</dbReference>
<evidence type="ECO:0000256" key="1">
    <source>
        <dbReference type="ARBA" id="ARBA00022729"/>
    </source>
</evidence>
<sequence length="262" mass="28989">MRSWAWPLLLTLAMAGAGAHPLCPKPIDVGFYDFGAHYDARNGEGIDTDLVRALGERSGCSFRPLYLSRVLIWRRLASGQLDMTVSGLATPERQRYAEFLPYMQTRNVILMRAELKGLNSPAEFEAMPALHLGVVLGYKHGAGWDDWIEGLRNSGRVETAGDLPTLMRLLDSGRVDAVPIIPTVLPGLLQQRGEQAPPLLTQPWFNQQPKQEACLAMSRQRMTPALRQHLAASLAQLKREGVLSKILHKHLGDEEARAAALP</sequence>
<dbReference type="RefSeq" id="WP_285234032.1">
    <property type="nucleotide sequence ID" value="NZ_CP116346.1"/>
</dbReference>
<dbReference type="KEGG" id="pais:PFX98_04795"/>
<feature type="signal peptide" evidence="2">
    <location>
        <begin position="1"/>
        <end position="19"/>
    </location>
</feature>